<dbReference type="RefSeq" id="WP_432765049.1">
    <property type="nucleotide sequence ID" value="NZ_CP126156.1"/>
</dbReference>
<dbReference type="Proteomes" id="UP001596368">
    <property type="component" value="Unassembled WGS sequence"/>
</dbReference>
<reference evidence="1 2" key="1">
    <citation type="journal article" date="2019" name="Int. J. Syst. Evol. Microbiol.">
        <title>The Global Catalogue of Microorganisms (GCM) 10K type strain sequencing project: providing services to taxonomists for standard genome sequencing and annotation.</title>
        <authorList>
            <consortium name="The Broad Institute Genomics Platform"/>
            <consortium name="The Broad Institute Genome Sequencing Center for Infectious Disease"/>
            <person name="Wu L."/>
            <person name="Ma J."/>
        </authorList>
    </citation>
    <scope>NUCLEOTIDE SEQUENCE [LARGE SCALE GENOMIC DNA]</scope>
    <source>
        <strain evidence="1 2">DT92</strain>
    </source>
</reference>
<accession>A0ABD5XLD8</accession>
<proteinExistence type="predicted"/>
<sequence length="45" mass="4837">MRDLAAALDRPASTVSYRLRQAESRLAKGYLGRFGSERAVGGPAD</sequence>
<evidence type="ECO:0000313" key="2">
    <source>
        <dbReference type="Proteomes" id="UP001596368"/>
    </source>
</evidence>
<dbReference type="AlphaFoldDB" id="A0ABD5XLD8"/>
<dbReference type="GeneID" id="301459946"/>
<keyword evidence="2" id="KW-1185">Reference proteome</keyword>
<name>A0ABD5XLD8_9EURY</name>
<comment type="caution">
    <text evidence="1">The sequence shown here is derived from an EMBL/GenBank/DDBJ whole genome shotgun (WGS) entry which is preliminary data.</text>
</comment>
<dbReference type="EMBL" id="JBHSZG010000001">
    <property type="protein sequence ID" value="MFC7135952.1"/>
    <property type="molecule type" value="Genomic_DNA"/>
</dbReference>
<protein>
    <submittedName>
        <fullName evidence="1">Uncharacterized protein</fullName>
    </submittedName>
</protein>
<evidence type="ECO:0000313" key="1">
    <source>
        <dbReference type="EMBL" id="MFC7135952.1"/>
    </source>
</evidence>
<organism evidence="1 2">
    <name type="scientific">Halobaculum litoreum</name>
    <dbReference type="NCBI Taxonomy" id="3031998"/>
    <lineage>
        <taxon>Archaea</taxon>
        <taxon>Methanobacteriati</taxon>
        <taxon>Methanobacteriota</taxon>
        <taxon>Stenosarchaea group</taxon>
        <taxon>Halobacteria</taxon>
        <taxon>Halobacteriales</taxon>
        <taxon>Haloferacaceae</taxon>
        <taxon>Halobaculum</taxon>
    </lineage>
</organism>
<gene>
    <name evidence="1" type="ORF">ACFQRB_03975</name>
</gene>